<name>X1M6W5_9ZZZZ</name>
<keyword evidence="5 7" id="KW-1133">Transmembrane helix</keyword>
<sequence>MYYCAGAGIVATFQLDRLNKWYVLALATLIWLLVFALAWDGMAVLFPEIASDLNLNYAEIGLIWGGVSIGIAAFVLIGGMLGDRFGTRVIIGFACFLGAISSFLRGVANSFIALAMFMALFGVAEAAAEGSLSKKV</sequence>
<protein>
    <recommendedName>
        <fullName evidence="8">Major facilitator superfamily (MFS) profile domain-containing protein</fullName>
    </recommendedName>
</protein>
<evidence type="ECO:0000256" key="4">
    <source>
        <dbReference type="ARBA" id="ARBA00022692"/>
    </source>
</evidence>
<dbReference type="InterPro" id="IPR011701">
    <property type="entry name" value="MFS"/>
</dbReference>
<comment type="caution">
    <text evidence="9">The sequence shown here is derived from an EMBL/GenBank/DDBJ whole genome shotgun (WGS) entry which is preliminary data.</text>
</comment>
<dbReference type="SUPFAM" id="SSF103473">
    <property type="entry name" value="MFS general substrate transporter"/>
    <property type="match status" value="1"/>
</dbReference>
<evidence type="ECO:0000256" key="3">
    <source>
        <dbReference type="ARBA" id="ARBA00022448"/>
    </source>
</evidence>
<dbReference type="InterPro" id="IPR036259">
    <property type="entry name" value="MFS_trans_sf"/>
</dbReference>
<dbReference type="GO" id="GO:0022857">
    <property type="term" value="F:transmembrane transporter activity"/>
    <property type="evidence" value="ECO:0007669"/>
    <property type="project" value="InterPro"/>
</dbReference>
<evidence type="ECO:0000259" key="8">
    <source>
        <dbReference type="PROSITE" id="PS50850"/>
    </source>
</evidence>
<feature type="transmembrane region" description="Helical" evidence="7">
    <location>
        <begin position="59"/>
        <end position="78"/>
    </location>
</feature>
<dbReference type="PANTHER" id="PTHR23514">
    <property type="entry name" value="BYPASS OF STOP CODON PROTEIN 6"/>
    <property type="match status" value="1"/>
</dbReference>
<feature type="non-terminal residue" evidence="9">
    <location>
        <position position="136"/>
    </location>
</feature>
<feature type="transmembrane region" description="Helical" evidence="7">
    <location>
        <begin position="85"/>
        <end position="104"/>
    </location>
</feature>
<dbReference type="Gene3D" id="1.20.1250.20">
    <property type="entry name" value="MFS general substrate transporter like domains"/>
    <property type="match status" value="1"/>
</dbReference>
<dbReference type="EMBL" id="BARV01016465">
    <property type="protein sequence ID" value="GAI27372.1"/>
    <property type="molecule type" value="Genomic_DNA"/>
</dbReference>
<reference evidence="9" key="1">
    <citation type="journal article" date="2014" name="Front. Microbiol.">
        <title>High frequency of phylogenetically diverse reductive dehalogenase-homologous genes in deep subseafloor sedimentary metagenomes.</title>
        <authorList>
            <person name="Kawai M."/>
            <person name="Futagami T."/>
            <person name="Toyoda A."/>
            <person name="Takaki Y."/>
            <person name="Nishi S."/>
            <person name="Hori S."/>
            <person name="Arai W."/>
            <person name="Tsubouchi T."/>
            <person name="Morono Y."/>
            <person name="Uchiyama I."/>
            <person name="Ito T."/>
            <person name="Fujiyama A."/>
            <person name="Inagaki F."/>
            <person name="Takami H."/>
        </authorList>
    </citation>
    <scope>NUCLEOTIDE SEQUENCE</scope>
    <source>
        <strain evidence="9">Expedition CK06-06</strain>
    </source>
</reference>
<dbReference type="Pfam" id="PF07690">
    <property type="entry name" value="MFS_1"/>
    <property type="match status" value="1"/>
</dbReference>
<dbReference type="GO" id="GO:0012505">
    <property type="term" value="C:endomembrane system"/>
    <property type="evidence" value="ECO:0007669"/>
    <property type="project" value="UniProtKB-SubCell"/>
</dbReference>
<dbReference type="AlphaFoldDB" id="X1M6W5"/>
<feature type="transmembrane region" description="Helical" evidence="7">
    <location>
        <begin position="21"/>
        <end position="39"/>
    </location>
</feature>
<evidence type="ECO:0000256" key="5">
    <source>
        <dbReference type="ARBA" id="ARBA00022989"/>
    </source>
</evidence>
<keyword evidence="6 7" id="KW-0472">Membrane</keyword>
<accession>X1M6W5</accession>
<evidence type="ECO:0000256" key="2">
    <source>
        <dbReference type="ARBA" id="ARBA00008335"/>
    </source>
</evidence>
<evidence type="ECO:0000256" key="7">
    <source>
        <dbReference type="SAM" id="Phobius"/>
    </source>
</evidence>
<dbReference type="GO" id="GO:0016020">
    <property type="term" value="C:membrane"/>
    <property type="evidence" value="ECO:0007669"/>
    <property type="project" value="TreeGrafter"/>
</dbReference>
<feature type="transmembrane region" description="Helical" evidence="7">
    <location>
        <begin position="110"/>
        <end position="128"/>
    </location>
</feature>
<evidence type="ECO:0000256" key="1">
    <source>
        <dbReference type="ARBA" id="ARBA00004127"/>
    </source>
</evidence>
<dbReference type="PANTHER" id="PTHR23514:SF3">
    <property type="entry name" value="BYPASS OF STOP CODON PROTEIN 6"/>
    <property type="match status" value="1"/>
</dbReference>
<comment type="similarity">
    <text evidence="2">Belongs to the major facilitator superfamily.</text>
</comment>
<dbReference type="InterPro" id="IPR020846">
    <property type="entry name" value="MFS_dom"/>
</dbReference>
<feature type="domain" description="Major facilitator superfamily (MFS) profile" evidence="8">
    <location>
        <begin position="20"/>
        <end position="136"/>
    </location>
</feature>
<keyword evidence="3" id="KW-0813">Transport</keyword>
<evidence type="ECO:0000313" key="9">
    <source>
        <dbReference type="EMBL" id="GAI27372.1"/>
    </source>
</evidence>
<dbReference type="InterPro" id="IPR051788">
    <property type="entry name" value="MFS_Transporter"/>
</dbReference>
<keyword evidence="4 7" id="KW-0812">Transmembrane</keyword>
<gene>
    <name evidence="9" type="ORF">S06H3_28249</name>
</gene>
<proteinExistence type="inferred from homology"/>
<dbReference type="PROSITE" id="PS50850">
    <property type="entry name" value="MFS"/>
    <property type="match status" value="1"/>
</dbReference>
<organism evidence="9">
    <name type="scientific">marine sediment metagenome</name>
    <dbReference type="NCBI Taxonomy" id="412755"/>
    <lineage>
        <taxon>unclassified sequences</taxon>
        <taxon>metagenomes</taxon>
        <taxon>ecological metagenomes</taxon>
    </lineage>
</organism>
<comment type="subcellular location">
    <subcellularLocation>
        <location evidence="1">Endomembrane system</location>
        <topology evidence="1">Multi-pass membrane protein</topology>
    </subcellularLocation>
</comment>
<evidence type="ECO:0000256" key="6">
    <source>
        <dbReference type="ARBA" id="ARBA00023136"/>
    </source>
</evidence>